<keyword evidence="8" id="KW-0769">Symport</keyword>
<feature type="transmembrane region" description="Helical" evidence="8">
    <location>
        <begin position="254"/>
        <end position="274"/>
    </location>
</feature>
<protein>
    <submittedName>
        <fullName evidence="10">Alanine or glycine:cation symporter, AGCS family</fullName>
    </submittedName>
</protein>
<feature type="transmembrane region" description="Helical" evidence="8">
    <location>
        <begin position="429"/>
        <end position="447"/>
    </location>
</feature>
<sequence>MNKILRVLLIPLLLLFLSQSTLHANSQRTNDSLQVEVEIINPSTTINNGEIRLKVTGGEEPYQYKWSNQNTALTASKASGLIEGKEYTVQISDANNQVIDKKITIEAESITENFNAVFDPAVEVMGNVLFWDPFAAIGLYDPVVMTDKEMIKTPDWNARTDKVFLLKEKLVQDGQQVKEGDPIAIVSIDKKDADTVKATADGEINFNVAEGKVIFSPDNTRDLIEQGAQFFASIKFDEEQPLLYANGDIRENSIPFIVVWLIAGAAFFTVRMGFINIRGFKHSIDLARGKHSDPNAPGKVTHFQALATAVSATVGLGNIAGVAVAVSIGGAGATFWMILAGFLGMSSKFVECTLGVKYREIKADGKIFGGPMNYLRYGLEKRNIKGVGKVLAGIFAVLCIGASFGAGNMFQSNQSFQIMASQFTVLEGWGFWFGIGLAVLVGIVIIGGIESIAKVTEKVVPIMAIVYVVAALVIIGINYENIGPAFSAIYNGALNSSALKGGFLGVLIIGFQRAAFSNEAGVGSAAIAHSATKTHNAPSEGFVGLMEPFIDTVVVCTLTALVLIFTGMHEVPDVTGVKLTAQAFGSVIGWFPYVLAIAVFLFAFSTMISWSYYGMRGWTYLFGKTNKSELAYKITFLVFVVVGASVSLGAVLSFSDMMILAMSVPNMIGLYIMSGEVRKDLAHYFKKKDAGKLGQPDDDLKADVSAIKGDE</sequence>
<dbReference type="PANTHER" id="PTHR30330">
    <property type="entry name" value="AGSS FAMILY TRANSPORTER, SODIUM-ALANINE"/>
    <property type="match status" value="1"/>
</dbReference>
<proteinExistence type="inferred from homology"/>
<keyword evidence="3 8" id="KW-0813">Transport</keyword>
<keyword evidence="5 8" id="KW-0812">Transmembrane</keyword>
<keyword evidence="4 8" id="KW-1003">Cell membrane</keyword>
<keyword evidence="6 8" id="KW-1133">Transmembrane helix</keyword>
<evidence type="ECO:0000256" key="5">
    <source>
        <dbReference type="ARBA" id="ARBA00022692"/>
    </source>
</evidence>
<dbReference type="STRING" id="1028.SAMN05661096_00347"/>
<comment type="similarity">
    <text evidence="2 8">Belongs to the alanine or glycine:cation symporter (AGCS) (TC 2.A.25) family.</text>
</comment>
<feature type="transmembrane region" description="Helical" evidence="8">
    <location>
        <begin position="588"/>
        <end position="613"/>
    </location>
</feature>
<dbReference type="Gene3D" id="2.40.50.100">
    <property type="match status" value="1"/>
</dbReference>
<feature type="chain" id="PRO_5012372109" evidence="9">
    <location>
        <begin position="24"/>
        <end position="711"/>
    </location>
</feature>
<evidence type="ECO:0000256" key="2">
    <source>
        <dbReference type="ARBA" id="ARBA00009261"/>
    </source>
</evidence>
<reference evidence="11" key="1">
    <citation type="submission" date="2017-04" db="EMBL/GenBank/DDBJ databases">
        <authorList>
            <person name="Varghese N."/>
            <person name="Submissions S."/>
        </authorList>
    </citation>
    <scope>NUCLEOTIDE SEQUENCE [LARGE SCALE GENOMIC DNA]</scope>
    <source>
        <strain evidence="11">DSM 4125</strain>
    </source>
</reference>
<dbReference type="GO" id="GO:0005283">
    <property type="term" value="F:amino acid:sodium symporter activity"/>
    <property type="evidence" value="ECO:0007669"/>
    <property type="project" value="InterPro"/>
</dbReference>
<dbReference type="PANTHER" id="PTHR30330:SF3">
    <property type="entry name" value="TRANSCRIPTIONAL REGULATOR, LRP FAMILY"/>
    <property type="match status" value="1"/>
</dbReference>
<evidence type="ECO:0000256" key="8">
    <source>
        <dbReference type="RuleBase" id="RU363064"/>
    </source>
</evidence>
<feature type="transmembrane region" description="Helical" evidence="8">
    <location>
        <begin position="489"/>
        <end position="511"/>
    </location>
</feature>
<evidence type="ECO:0000256" key="9">
    <source>
        <dbReference type="SAM" id="SignalP"/>
    </source>
</evidence>
<evidence type="ECO:0000313" key="11">
    <source>
        <dbReference type="Proteomes" id="UP000193804"/>
    </source>
</evidence>
<evidence type="ECO:0000256" key="7">
    <source>
        <dbReference type="ARBA" id="ARBA00023136"/>
    </source>
</evidence>
<dbReference type="Pfam" id="PF01235">
    <property type="entry name" value="Na_Ala_symp"/>
    <property type="match status" value="1"/>
</dbReference>
<accession>A0A1X7I945</accession>
<dbReference type="Proteomes" id="UP000193804">
    <property type="component" value="Unassembled WGS sequence"/>
</dbReference>
<keyword evidence="7 8" id="KW-0472">Membrane</keyword>
<feature type="transmembrane region" description="Helical" evidence="8">
    <location>
        <begin position="459"/>
        <end position="477"/>
    </location>
</feature>
<dbReference type="NCBIfam" id="TIGR00835">
    <property type="entry name" value="agcS"/>
    <property type="match status" value="1"/>
</dbReference>
<gene>
    <name evidence="10" type="ORF">SAMN05661096_00347</name>
</gene>
<dbReference type="PRINTS" id="PR00175">
    <property type="entry name" value="NAALASMPORT"/>
</dbReference>
<dbReference type="RefSeq" id="WP_085515360.1">
    <property type="nucleotide sequence ID" value="NZ_FXAW01000001.1"/>
</dbReference>
<keyword evidence="11" id="KW-1185">Reference proteome</keyword>
<comment type="subcellular location">
    <subcellularLocation>
        <location evidence="1 8">Cell membrane</location>
        <topology evidence="1 8">Multi-pass membrane protein</topology>
    </subcellularLocation>
</comment>
<dbReference type="AlphaFoldDB" id="A0A1X7I945"/>
<evidence type="ECO:0000256" key="4">
    <source>
        <dbReference type="ARBA" id="ARBA00022475"/>
    </source>
</evidence>
<feature type="transmembrane region" description="Helical" evidence="8">
    <location>
        <begin position="390"/>
        <end position="409"/>
    </location>
</feature>
<feature type="signal peptide" evidence="9">
    <location>
        <begin position="1"/>
        <end position="23"/>
    </location>
</feature>
<dbReference type="EMBL" id="FXAW01000001">
    <property type="protein sequence ID" value="SMG10708.1"/>
    <property type="molecule type" value="Genomic_DNA"/>
</dbReference>
<feature type="transmembrane region" description="Helical" evidence="8">
    <location>
        <begin position="549"/>
        <end position="568"/>
    </location>
</feature>
<evidence type="ECO:0000313" key="10">
    <source>
        <dbReference type="EMBL" id="SMG10708.1"/>
    </source>
</evidence>
<dbReference type="Gene3D" id="1.20.1740.10">
    <property type="entry name" value="Amino acid/polyamine transporter I"/>
    <property type="match status" value="1"/>
</dbReference>
<dbReference type="GO" id="GO:0005886">
    <property type="term" value="C:plasma membrane"/>
    <property type="evidence" value="ECO:0007669"/>
    <property type="project" value="UniProtKB-SubCell"/>
</dbReference>
<keyword evidence="9" id="KW-0732">Signal</keyword>
<dbReference type="InterPro" id="IPR001463">
    <property type="entry name" value="Na/Ala_symport"/>
</dbReference>
<evidence type="ECO:0000256" key="1">
    <source>
        <dbReference type="ARBA" id="ARBA00004651"/>
    </source>
</evidence>
<organism evidence="10 11">
    <name type="scientific">Marivirga sericea</name>
    <dbReference type="NCBI Taxonomy" id="1028"/>
    <lineage>
        <taxon>Bacteria</taxon>
        <taxon>Pseudomonadati</taxon>
        <taxon>Bacteroidota</taxon>
        <taxon>Cytophagia</taxon>
        <taxon>Cytophagales</taxon>
        <taxon>Marivirgaceae</taxon>
        <taxon>Marivirga</taxon>
    </lineage>
</organism>
<dbReference type="OrthoDB" id="9804874at2"/>
<name>A0A1X7I945_9BACT</name>
<evidence type="ECO:0000256" key="3">
    <source>
        <dbReference type="ARBA" id="ARBA00022448"/>
    </source>
</evidence>
<feature type="transmembrane region" description="Helical" evidence="8">
    <location>
        <begin position="634"/>
        <end position="652"/>
    </location>
</feature>
<evidence type="ECO:0000256" key="6">
    <source>
        <dbReference type="ARBA" id="ARBA00022989"/>
    </source>
</evidence>